<evidence type="ECO:0000313" key="1">
    <source>
        <dbReference type="EMBL" id="KXA28199.1"/>
    </source>
</evidence>
<organism evidence="1">
    <name type="scientific">Peptoniphilus harei</name>
    <dbReference type="NCBI Taxonomy" id="54005"/>
    <lineage>
        <taxon>Bacteria</taxon>
        <taxon>Bacillati</taxon>
        <taxon>Bacillota</taxon>
        <taxon>Tissierellia</taxon>
        <taxon>Tissierellales</taxon>
        <taxon>Peptoniphilaceae</taxon>
        <taxon>Peptoniphilus</taxon>
    </lineage>
</organism>
<comment type="caution">
    <text evidence="1">The sequence shown here is derived from an EMBL/GenBank/DDBJ whole genome shotgun (WGS) entry which is preliminary data.</text>
</comment>
<evidence type="ECO:0000313" key="2">
    <source>
        <dbReference type="Proteomes" id="UP000070174"/>
    </source>
</evidence>
<protein>
    <submittedName>
        <fullName evidence="1">Uncharacterized protein</fullName>
    </submittedName>
</protein>
<dbReference type="AlphaFoldDB" id="A0A133PI29"/>
<dbReference type="EMBL" id="LRQE01000045">
    <property type="protein sequence ID" value="KXA28199.1"/>
    <property type="molecule type" value="Genomic_DNA"/>
</dbReference>
<dbReference type="Proteomes" id="UP000070174">
    <property type="component" value="Unassembled WGS sequence"/>
</dbReference>
<accession>A0A133PI29</accession>
<sequence>MERKGWLKKFLKAVAFIIALGLLDKDFIFKKFFVKIGFTIIFTEGVRTFRLVL</sequence>
<feature type="non-terminal residue" evidence="1">
    <location>
        <position position="53"/>
    </location>
</feature>
<dbReference type="PATRIC" id="fig|54005.3.peg.1746"/>
<gene>
    <name evidence="1" type="ORF">HMPREF3229_01784</name>
</gene>
<name>A0A133PI29_9FIRM</name>
<proteinExistence type="predicted"/>
<reference evidence="1 2" key="1">
    <citation type="submission" date="2016-01" db="EMBL/GenBank/DDBJ databases">
        <authorList>
            <person name="Oliw E.H."/>
        </authorList>
    </citation>
    <scope>NUCLEOTIDE SEQUENCE [LARGE SCALE GENOMIC DNA]</scope>
    <source>
        <strain evidence="1 2">CMW7756A</strain>
    </source>
</reference>